<evidence type="ECO:0000313" key="2">
    <source>
        <dbReference type="EMBL" id="SMQ68977.1"/>
    </source>
</evidence>
<dbReference type="Proteomes" id="UP000194420">
    <property type="component" value="Unassembled WGS sequence"/>
</dbReference>
<dbReference type="GO" id="GO:0016787">
    <property type="term" value="F:hydrolase activity"/>
    <property type="evidence" value="ECO:0007669"/>
    <property type="project" value="UniProtKB-KW"/>
</dbReference>
<organism evidence="2 3">
    <name type="scientific">Altererythrobacter xiamenensis</name>
    <dbReference type="NCBI Taxonomy" id="1316679"/>
    <lineage>
        <taxon>Bacteria</taxon>
        <taxon>Pseudomonadati</taxon>
        <taxon>Pseudomonadota</taxon>
        <taxon>Alphaproteobacteria</taxon>
        <taxon>Sphingomonadales</taxon>
        <taxon>Erythrobacteraceae</taxon>
        <taxon>Altererythrobacter</taxon>
    </lineage>
</organism>
<dbReference type="Gene3D" id="1.10.10.2520">
    <property type="entry name" value="Cell wall hydrolase SleB, domain 1"/>
    <property type="match status" value="1"/>
</dbReference>
<dbReference type="AlphaFoldDB" id="A0A1Y6F2D7"/>
<sequence>MIAATSLTFASAETSGAFAQDSDVESILAENAGNAEAAVSEETMPVFVAEEVVQQVPEEAAEELQTEIASAASLHELVAKTDKGFSLSEEMQCLAGAVYFESRGEPLDGQLAVAQVVINRAESARFPSSYCGVVYQRAQFSFVKNGSMPRIRTGSNAWKRAKAIARIAHEGQWDSEAGDSLYFHAKYVRPSWSRKKVARATINTHIFYR</sequence>
<dbReference type="EMBL" id="FXWG01000002">
    <property type="protein sequence ID" value="SMQ68977.1"/>
    <property type="molecule type" value="Genomic_DNA"/>
</dbReference>
<keyword evidence="3" id="KW-1185">Reference proteome</keyword>
<dbReference type="InterPro" id="IPR042047">
    <property type="entry name" value="SleB_dom1"/>
</dbReference>
<name>A0A1Y6F2D7_9SPHN</name>
<gene>
    <name evidence="2" type="ORF">SAMN06297468_1241</name>
</gene>
<keyword evidence="2" id="KW-0378">Hydrolase</keyword>
<accession>A0A1Y6F2D7</accession>
<evidence type="ECO:0000259" key="1">
    <source>
        <dbReference type="Pfam" id="PF07486"/>
    </source>
</evidence>
<reference evidence="3" key="1">
    <citation type="submission" date="2017-04" db="EMBL/GenBank/DDBJ databases">
        <authorList>
            <person name="Varghese N."/>
            <person name="Submissions S."/>
        </authorList>
    </citation>
    <scope>NUCLEOTIDE SEQUENCE [LARGE SCALE GENOMIC DNA]</scope>
</reference>
<dbReference type="InterPro" id="IPR011105">
    <property type="entry name" value="Cell_wall_hydrolase_SleB"/>
</dbReference>
<dbReference type="Pfam" id="PF07486">
    <property type="entry name" value="Hydrolase_2"/>
    <property type="match status" value="1"/>
</dbReference>
<feature type="domain" description="Cell wall hydrolase SleB" evidence="1">
    <location>
        <begin position="104"/>
        <end position="208"/>
    </location>
</feature>
<proteinExistence type="predicted"/>
<evidence type="ECO:0000313" key="3">
    <source>
        <dbReference type="Proteomes" id="UP000194420"/>
    </source>
</evidence>
<protein>
    <submittedName>
        <fullName evidence="2">Cell Wall Hydrolase</fullName>
    </submittedName>
</protein>